<accession>A0A7J0G343</accession>
<evidence type="ECO:0000256" key="1">
    <source>
        <dbReference type="SAM" id="MobiDB-lite"/>
    </source>
</evidence>
<feature type="region of interest" description="Disordered" evidence="1">
    <location>
        <begin position="71"/>
        <end position="98"/>
    </location>
</feature>
<dbReference type="EMBL" id="BJWL01000017">
    <property type="protein sequence ID" value="GFZ05192.1"/>
    <property type="molecule type" value="Genomic_DNA"/>
</dbReference>
<feature type="compositionally biased region" description="Acidic residues" evidence="1">
    <location>
        <begin position="80"/>
        <end position="98"/>
    </location>
</feature>
<reference evidence="2 3" key="1">
    <citation type="submission" date="2019-07" db="EMBL/GenBank/DDBJ databases">
        <title>De Novo Assembly of kiwifruit Actinidia rufa.</title>
        <authorList>
            <person name="Sugita-Konishi S."/>
            <person name="Sato K."/>
            <person name="Mori E."/>
            <person name="Abe Y."/>
            <person name="Kisaki G."/>
            <person name="Hamano K."/>
            <person name="Suezawa K."/>
            <person name="Otani M."/>
            <person name="Fukuda T."/>
            <person name="Manabe T."/>
            <person name="Gomi K."/>
            <person name="Tabuchi M."/>
            <person name="Akimitsu K."/>
            <person name="Kataoka I."/>
        </authorList>
    </citation>
    <scope>NUCLEOTIDE SEQUENCE [LARGE SCALE GENOMIC DNA]</scope>
    <source>
        <strain evidence="3">cv. Fuchu</strain>
    </source>
</reference>
<organism evidence="2 3">
    <name type="scientific">Actinidia rufa</name>
    <dbReference type="NCBI Taxonomy" id="165716"/>
    <lineage>
        <taxon>Eukaryota</taxon>
        <taxon>Viridiplantae</taxon>
        <taxon>Streptophyta</taxon>
        <taxon>Embryophyta</taxon>
        <taxon>Tracheophyta</taxon>
        <taxon>Spermatophyta</taxon>
        <taxon>Magnoliopsida</taxon>
        <taxon>eudicotyledons</taxon>
        <taxon>Gunneridae</taxon>
        <taxon>Pentapetalae</taxon>
        <taxon>asterids</taxon>
        <taxon>Ericales</taxon>
        <taxon>Actinidiaceae</taxon>
        <taxon>Actinidia</taxon>
    </lineage>
</organism>
<evidence type="ECO:0000313" key="3">
    <source>
        <dbReference type="Proteomes" id="UP000585474"/>
    </source>
</evidence>
<sequence length="98" mass="10718">MSNISTLVAEKGSELIRGPFPLLVSLPGCLRNQRLKSPQDLVTKAQENSIANNTLSHSEGQKKEMMAMMMRAQAATGGDDKDEDDEDDLEGHDEDDSI</sequence>
<gene>
    <name evidence="2" type="ORF">Acr_17g0007640</name>
</gene>
<dbReference type="AlphaFoldDB" id="A0A7J0G343"/>
<comment type="caution">
    <text evidence="2">The sequence shown here is derived from an EMBL/GenBank/DDBJ whole genome shotgun (WGS) entry which is preliminary data.</text>
</comment>
<keyword evidence="3" id="KW-1185">Reference proteome</keyword>
<name>A0A7J0G343_9ERIC</name>
<dbReference type="Proteomes" id="UP000585474">
    <property type="component" value="Unassembled WGS sequence"/>
</dbReference>
<evidence type="ECO:0000313" key="2">
    <source>
        <dbReference type="EMBL" id="GFZ05192.1"/>
    </source>
</evidence>
<proteinExistence type="predicted"/>
<protein>
    <submittedName>
        <fullName evidence="2">Uncharacterized protein</fullName>
    </submittedName>
</protein>